<reference evidence="5" key="1">
    <citation type="submission" date="2016-05" db="EMBL/GenBank/DDBJ databases">
        <title>Comparative genomics of biotechnologically important yeasts.</title>
        <authorList>
            <consortium name="DOE Joint Genome Institute"/>
            <person name="Riley R."/>
            <person name="Haridas S."/>
            <person name="Wolfe K.H."/>
            <person name="Lopes M.R."/>
            <person name="Hittinger C.T."/>
            <person name="Goker M."/>
            <person name="Salamov A."/>
            <person name="Wisecaver J."/>
            <person name="Long T.M."/>
            <person name="Aerts A.L."/>
            <person name="Barry K."/>
            <person name="Choi C."/>
            <person name="Clum A."/>
            <person name="Coughlan A.Y."/>
            <person name="Deshpande S."/>
            <person name="Douglass A.P."/>
            <person name="Hanson S.J."/>
            <person name="Klenk H.-P."/>
            <person name="Labutti K."/>
            <person name="Lapidus A."/>
            <person name="Lindquist E."/>
            <person name="Lipzen A."/>
            <person name="Meier-Kolthoff J.P."/>
            <person name="Ohm R.A."/>
            <person name="Otillar R.P."/>
            <person name="Pangilinan J."/>
            <person name="Peng Y."/>
            <person name="Rokas A."/>
            <person name="Rosa C.A."/>
            <person name="Scheuner C."/>
            <person name="Sibirny A.A."/>
            <person name="Slot J.C."/>
            <person name="Stielow J.B."/>
            <person name="Sun H."/>
            <person name="Kurtzman C.P."/>
            <person name="Blackwell M."/>
            <person name="Grigoriev I.V."/>
            <person name="Jeffries T.W."/>
        </authorList>
    </citation>
    <scope>NUCLEOTIDE SEQUENCE [LARGE SCALE GENOMIC DNA]</scope>
    <source>
        <strain evidence="5">NRRL Y-17324</strain>
    </source>
</reference>
<evidence type="ECO:0000313" key="5">
    <source>
        <dbReference type="Proteomes" id="UP000094285"/>
    </source>
</evidence>
<dbReference type="GO" id="GO:0006888">
    <property type="term" value="P:endoplasmic reticulum to Golgi vesicle-mediated transport"/>
    <property type="evidence" value="ECO:0007669"/>
    <property type="project" value="EnsemblFungi"/>
</dbReference>
<dbReference type="PIRSF" id="PIRSF037514">
    <property type="entry name" value="Rab_ger_ger_transf_A_fun"/>
    <property type="match status" value="1"/>
</dbReference>
<sequence>MPPYNNTRTERRKSMAERRPSVSYTPPVIPHLAGLEKPQDHSLKIDQCDVLIMGTGLVESILAAALSWQGLSVLHIDTKSYYGDSSSTLTIEQLKKWCMEVNLGRIPHFQDAQIYIPGGKTTNKFNSKDYGIDLSPKLMFCRSDLLTLLISSRVYKYLEFQSISNFHVFENDDFNKRVTSSTTKEDIFTDKSLSLLTKRYLMKFLKFILQDNSDPDKKKVISDNATTPIKQFLTTRFNLEPPQVNELVYSLGLCIKEDTKTPEALAKIKRFLGSFDVYGNFPVMVSKYGGPGEISQGFCRSAAVAGTTYKLNTTLTDYDPELKTAKFDDGSRVKINEKIIISPTQVPKFLQSGYSEITDNLPVYNITRLITVVRRDCKEWMSDQESSAVVVFPPHSLPTDNIHTVQVIIQNGGSGVCPEGQSIWFSHSTEPDLNRAKTDLEAAYEKMESALLRESSSSDLDDVLDDTDFVVNARGNPVVANSFKLGESLQNFVPKETLDVVCKLGYVQKTYIKPDLSNVFHPDETNQNVVLKNLADAANDIVFSNMPSSEISYDGIISEAKLIYQRITGTDDDFFDVDFEDEDGEEDQSYATVQAHKPSTGAIVVNDDHDMSLDNENAIDDDSDDGHKPFGADEMEL</sequence>
<dbReference type="SUPFAM" id="SSF54373">
    <property type="entry name" value="FAD-linked reductases, C-terminal domain"/>
    <property type="match status" value="1"/>
</dbReference>
<dbReference type="GO" id="GO:0031267">
    <property type="term" value="F:small GTPase binding"/>
    <property type="evidence" value="ECO:0007669"/>
    <property type="project" value="EnsemblFungi"/>
</dbReference>
<dbReference type="GeneID" id="30984071"/>
<dbReference type="InterPro" id="IPR036188">
    <property type="entry name" value="FAD/NAD-bd_sf"/>
</dbReference>
<dbReference type="InterPro" id="IPR017230">
    <property type="entry name" value="Mrs6"/>
</dbReference>
<dbReference type="PANTHER" id="PTHR11787">
    <property type="entry name" value="RAB GDP-DISSOCIATION INHIBITOR"/>
    <property type="match status" value="1"/>
</dbReference>
<dbReference type="OrthoDB" id="1923006at2759"/>
<comment type="similarity">
    <text evidence="1 2">Belongs to the Rab GDI family.</text>
</comment>
<name>A0A1E4SIP6_9ASCO</name>
<protein>
    <recommendedName>
        <fullName evidence="2">Rab proteins geranylgeranyltransferase</fullName>
    </recommendedName>
</protein>
<dbReference type="AlphaFoldDB" id="A0A1E4SIP6"/>
<dbReference type="PANTHER" id="PTHR11787:SF4">
    <property type="entry name" value="CHM, RAB ESCORT PROTEIN 1"/>
    <property type="match status" value="1"/>
</dbReference>
<dbReference type="RefSeq" id="XP_020064496.1">
    <property type="nucleotide sequence ID" value="XM_020209935.1"/>
</dbReference>
<dbReference type="GO" id="GO:0005829">
    <property type="term" value="C:cytosol"/>
    <property type="evidence" value="ECO:0007669"/>
    <property type="project" value="TreeGrafter"/>
</dbReference>
<dbReference type="Pfam" id="PF00996">
    <property type="entry name" value="GDI"/>
    <property type="match status" value="1"/>
</dbReference>
<dbReference type="GO" id="GO:0016020">
    <property type="term" value="C:membrane"/>
    <property type="evidence" value="ECO:0007669"/>
    <property type="project" value="EnsemblFungi"/>
</dbReference>
<dbReference type="InterPro" id="IPR018203">
    <property type="entry name" value="GDP_dissociation_inhibitor"/>
</dbReference>
<feature type="region of interest" description="Disordered" evidence="3">
    <location>
        <begin position="583"/>
        <end position="637"/>
    </location>
</feature>
<evidence type="ECO:0000313" key="4">
    <source>
        <dbReference type="EMBL" id="ODV79374.1"/>
    </source>
</evidence>
<dbReference type="PRINTS" id="PR00894">
    <property type="entry name" value="YEASTMRS6P"/>
</dbReference>
<dbReference type="GO" id="GO:0005968">
    <property type="term" value="C:Rab-protein geranylgeranyltransferase complex"/>
    <property type="evidence" value="ECO:0007669"/>
    <property type="project" value="EnsemblFungi"/>
</dbReference>
<dbReference type="SUPFAM" id="SSF51905">
    <property type="entry name" value="FAD/NAD(P)-binding domain"/>
    <property type="match status" value="1"/>
</dbReference>
<dbReference type="PRINTS" id="PR00891">
    <property type="entry name" value="RABGDIREP"/>
</dbReference>
<feature type="region of interest" description="Disordered" evidence="3">
    <location>
        <begin position="1"/>
        <end position="25"/>
    </location>
</feature>
<dbReference type="Proteomes" id="UP000094285">
    <property type="component" value="Unassembled WGS sequence"/>
</dbReference>
<dbReference type="GO" id="GO:0006612">
    <property type="term" value="P:protein targeting to membrane"/>
    <property type="evidence" value="ECO:0007669"/>
    <property type="project" value="EnsemblFungi"/>
</dbReference>
<keyword evidence="5" id="KW-1185">Reference proteome</keyword>
<evidence type="ECO:0000256" key="1">
    <source>
        <dbReference type="ARBA" id="ARBA00005593"/>
    </source>
</evidence>
<organism evidence="4 5">
    <name type="scientific">Suhomyces tanzawaensis NRRL Y-17324</name>
    <dbReference type="NCBI Taxonomy" id="984487"/>
    <lineage>
        <taxon>Eukaryota</taxon>
        <taxon>Fungi</taxon>
        <taxon>Dikarya</taxon>
        <taxon>Ascomycota</taxon>
        <taxon>Saccharomycotina</taxon>
        <taxon>Pichiomycetes</taxon>
        <taxon>Debaryomycetaceae</taxon>
        <taxon>Suhomyces</taxon>
    </lineage>
</organism>
<dbReference type="Gene3D" id="3.30.519.10">
    <property type="entry name" value="Guanine Nucleotide Dissociation Inhibitor, domain 2"/>
    <property type="match status" value="1"/>
</dbReference>
<dbReference type="Gene3D" id="3.50.50.60">
    <property type="entry name" value="FAD/NAD(P)-binding domain"/>
    <property type="match status" value="1"/>
</dbReference>
<dbReference type="GO" id="GO:0005092">
    <property type="term" value="F:GDP-dissociation inhibitor activity"/>
    <property type="evidence" value="ECO:0007669"/>
    <property type="project" value="UniProtKB-UniRule"/>
</dbReference>
<gene>
    <name evidence="4" type="ORF">CANTADRAFT_51399</name>
</gene>
<dbReference type="EMBL" id="KV453912">
    <property type="protein sequence ID" value="ODV79374.1"/>
    <property type="molecule type" value="Genomic_DNA"/>
</dbReference>
<feature type="compositionally biased region" description="Basic and acidic residues" evidence="3">
    <location>
        <begin position="8"/>
        <end position="20"/>
    </location>
</feature>
<evidence type="ECO:0000256" key="2">
    <source>
        <dbReference type="PIRNR" id="PIRNR037514"/>
    </source>
</evidence>
<proteinExistence type="inferred from homology"/>
<dbReference type="GO" id="GO:0005634">
    <property type="term" value="C:nucleus"/>
    <property type="evidence" value="ECO:0007669"/>
    <property type="project" value="TreeGrafter"/>
</dbReference>
<evidence type="ECO:0000256" key="3">
    <source>
        <dbReference type="SAM" id="MobiDB-lite"/>
    </source>
</evidence>
<dbReference type="STRING" id="984487.A0A1E4SIP6"/>
<dbReference type="Gene3D" id="1.10.405.10">
    <property type="entry name" value="Guanine Nucleotide Dissociation Inhibitor, domain 1"/>
    <property type="match status" value="1"/>
</dbReference>
<accession>A0A1E4SIP6</accession>
<dbReference type="GO" id="GO:0007264">
    <property type="term" value="P:small GTPase-mediated signal transduction"/>
    <property type="evidence" value="ECO:0007669"/>
    <property type="project" value="UniProtKB-UniRule"/>
</dbReference>
<dbReference type="GO" id="GO:0004663">
    <property type="term" value="F:Rab geranylgeranyltransferase activity"/>
    <property type="evidence" value="ECO:0007669"/>
    <property type="project" value="EnsemblFungi"/>
</dbReference>